<dbReference type="NCBIfam" id="TIGR01307">
    <property type="entry name" value="pgm_bpd_ind"/>
    <property type="match status" value="1"/>
</dbReference>
<dbReference type="HAMAP" id="MF_01038">
    <property type="entry name" value="GpmI"/>
    <property type="match status" value="1"/>
</dbReference>
<dbReference type="InterPro" id="IPR017850">
    <property type="entry name" value="Alkaline_phosphatase_core_sf"/>
</dbReference>
<evidence type="ECO:0000259" key="14">
    <source>
        <dbReference type="Pfam" id="PF01676"/>
    </source>
</evidence>
<dbReference type="InterPro" id="IPR036646">
    <property type="entry name" value="PGAM_B_sf"/>
</dbReference>
<feature type="binding site" evidence="10 13">
    <location>
        <position position="407"/>
    </location>
    <ligand>
        <name>Mn(2+)</name>
        <dbReference type="ChEBI" id="CHEBI:29035"/>
        <label>1</label>
    </ligand>
</feature>
<comment type="catalytic activity">
    <reaction evidence="1 10">
        <text>(2R)-2-phosphoglycerate = (2R)-3-phosphoglycerate</text>
        <dbReference type="Rhea" id="RHEA:15901"/>
        <dbReference type="ChEBI" id="CHEBI:58272"/>
        <dbReference type="ChEBI" id="CHEBI:58289"/>
        <dbReference type="EC" id="5.4.2.12"/>
    </reaction>
</comment>
<dbReference type="Pfam" id="PF06415">
    <property type="entry name" value="iPGM_N"/>
    <property type="match status" value="1"/>
</dbReference>
<evidence type="ECO:0000256" key="1">
    <source>
        <dbReference type="ARBA" id="ARBA00000370"/>
    </source>
</evidence>
<evidence type="ECO:0000256" key="6">
    <source>
        <dbReference type="ARBA" id="ARBA00023152"/>
    </source>
</evidence>
<dbReference type="FunFam" id="3.40.1450.10:FF:000001">
    <property type="entry name" value="2,3-bisphosphoglycerate-independent phosphoglycerate mutase"/>
    <property type="match status" value="1"/>
</dbReference>
<dbReference type="RefSeq" id="WP_183907610.1">
    <property type="nucleotide sequence ID" value="NZ_JACHXZ010000001.1"/>
</dbReference>
<feature type="binding site" evidence="10 13">
    <location>
        <position position="403"/>
    </location>
    <ligand>
        <name>Mn(2+)</name>
        <dbReference type="ChEBI" id="CHEBI:29035"/>
        <label>1</label>
    </ligand>
</feature>
<evidence type="ECO:0000256" key="2">
    <source>
        <dbReference type="ARBA" id="ARBA00004798"/>
    </source>
</evidence>
<dbReference type="PANTHER" id="PTHR31637:SF0">
    <property type="entry name" value="2,3-BISPHOSPHOGLYCERATE-INDEPENDENT PHOSPHOGLYCERATE MUTASE"/>
    <property type="match status" value="1"/>
</dbReference>
<gene>
    <name evidence="10" type="primary">gpmI</name>
    <name evidence="16" type="ORF">FHS30_000315</name>
</gene>
<evidence type="ECO:0000256" key="5">
    <source>
        <dbReference type="ARBA" id="ARBA00022723"/>
    </source>
</evidence>
<dbReference type="GO" id="GO:0006007">
    <property type="term" value="P:glucose catabolic process"/>
    <property type="evidence" value="ECO:0007669"/>
    <property type="project" value="InterPro"/>
</dbReference>
<dbReference type="InterPro" id="IPR011258">
    <property type="entry name" value="BPG-indep_PGM_N"/>
</dbReference>
<reference evidence="16 17" key="1">
    <citation type="submission" date="2020-08" db="EMBL/GenBank/DDBJ databases">
        <title>Genomic Encyclopedia of Type Strains, Phase III (KMG-III): the genomes of soil and plant-associated and newly described type strains.</title>
        <authorList>
            <person name="Whitman W."/>
        </authorList>
    </citation>
    <scope>NUCLEOTIDE SEQUENCE [LARGE SCALE GENOMIC DNA]</scope>
    <source>
        <strain evidence="16 17">CECT 8571</strain>
    </source>
</reference>
<sequence>MSAKKPLVLIILDGFGYSERTEHNAIRAAKTPTWDRLWAEQPKTLIGTSGMAVGLPEGQMGNSEVGHMTLGAGRVVYQSYTRINKAISDGDFYTNPTYCAAIDKAVSAGKAVHVMGLLSPGGVHSHEDHLLAMLDLAAQRGAKEIYLHAMLDGRDTAPRSAEASLAKAQAKFEALGVGRIASIIGRFYALDRDNRWDRVQAAYDLMTSGAAEFDADDAISGLKAAYARDENDEFVKATVIVAEGEEVATVNDGDALIFMNFRPDRAREITRAFVEPEFDGFTRELVPQLADFVMTTEYAADIKAPCAFPPESMANSLGDYLSAQGKMQLRIAETEKYAHVTFFFSGGQEALYDGEERILVPSPKVATYDLAPEMSAPEVTKKLVAAIESQTFDTIICNYANCDQVGHSGVFDAAVQAVEAVDAALAEVLAAVEKVGGEALITADHGNVEEMFDDNTGQVSTQHTTLPVPFVYAGQRSLALADGGSLADVAPTMLALMGIAQPAEMTGRNLVKFL</sequence>
<feature type="binding site" evidence="10 12">
    <location>
        <position position="124"/>
    </location>
    <ligand>
        <name>substrate</name>
    </ligand>
</feature>
<comment type="subunit">
    <text evidence="10">Monomer.</text>
</comment>
<comment type="pathway">
    <text evidence="2 10">Carbohydrate degradation; glycolysis; pyruvate from D-glyceraldehyde 3-phosphate: step 3/5.</text>
</comment>
<dbReference type="Proteomes" id="UP000559987">
    <property type="component" value="Unassembled WGS sequence"/>
</dbReference>
<keyword evidence="5 10" id="KW-0479">Metal-binding</keyword>
<accession>A0A839UKN1</accession>
<evidence type="ECO:0000256" key="11">
    <source>
        <dbReference type="PIRSR" id="PIRSR001492-1"/>
    </source>
</evidence>
<evidence type="ECO:0000313" key="17">
    <source>
        <dbReference type="Proteomes" id="UP000559987"/>
    </source>
</evidence>
<evidence type="ECO:0000256" key="8">
    <source>
        <dbReference type="ARBA" id="ARBA00023235"/>
    </source>
</evidence>
<evidence type="ECO:0000256" key="3">
    <source>
        <dbReference type="ARBA" id="ARBA00008819"/>
    </source>
</evidence>
<comment type="caution">
    <text evidence="16">The sequence shown here is derived from an EMBL/GenBank/DDBJ whole genome shotgun (WGS) entry which is preliminary data.</text>
</comment>
<protein>
    <recommendedName>
        <fullName evidence="9 10">2,3-bisphosphoglycerate-independent phosphoglycerate mutase</fullName>
        <shortName evidence="10">BPG-independent PGAM</shortName>
        <shortName evidence="10">Phosphoglyceromutase</shortName>
        <shortName evidence="10">iPGM</shortName>
        <ecNumber evidence="4 10">5.4.2.12</ecNumber>
    </recommendedName>
</protein>
<feature type="binding site" evidence="10 13">
    <location>
        <position position="444"/>
    </location>
    <ligand>
        <name>Mn(2+)</name>
        <dbReference type="ChEBI" id="CHEBI:29035"/>
        <label>2</label>
    </ligand>
</feature>
<dbReference type="UniPathway" id="UPA00109">
    <property type="reaction ID" value="UER00186"/>
</dbReference>
<dbReference type="GO" id="GO:0006096">
    <property type="term" value="P:glycolytic process"/>
    <property type="evidence" value="ECO:0007669"/>
    <property type="project" value="UniProtKB-UniRule"/>
</dbReference>
<dbReference type="PIRSF" id="PIRSF001492">
    <property type="entry name" value="IPGAM"/>
    <property type="match status" value="1"/>
</dbReference>
<dbReference type="GO" id="GO:0005829">
    <property type="term" value="C:cytosol"/>
    <property type="evidence" value="ECO:0007669"/>
    <property type="project" value="TreeGrafter"/>
</dbReference>
<feature type="binding site" evidence="10 12">
    <location>
        <begin position="262"/>
        <end position="265"/>
    </location>
    <ligand>
        <name>substrate</name>
    </ligand>
</feature>
<keyword evidence="7 10" id="KW-0464">Manganese</keyword>
<keyword evidence="6 10" id="KW-0324">Glycolysis</keyword>
<comment type="similarity">
    <text evidence="3 10">Belongs to the BPG-independent phosphoglycerate mutase family.</text>
</comment>
<dbReference type="Pfam" id="PF01676">
    <property type="entry name" value="Metalloenzyme"/>
    <property type="match status" value="1"/>
</dbReference>
<feature type="binding site" evidence="10 12">
    <location>
        <begin position="154"/>
        <end position="155"/>
    </location>
    <ligand>
        <name>substrate</name>
    </ligand>
</feature>
<dbReference type="EC" id="5.4.2.12" evidence="4 10"/>
<dbReference type="InterPro" id="IPR005995">
    <property type="entry name" value="Pgm_bpd_ind"/>
</dbReference>
<keyword evidence="8 10" id="KW-0413">Isomerase</keyword>
<evidence type="ECO:0000256" key="12">
    <source>
        <dbReference type="PIRSR" id="PIRSR001492-2"/>
    </source>
</evidence>
<comment type="cofactor">
    <cofactor evidence="10">
        <name>Mn(2+)</name>
        <dbReference type="ChEBI" id="CHEBI:29035"/>
    </cofactor>
    <text evidence="10">Binds 2 manganese ions per subunit.</text>
</comment>
<feature type="active site" description="Phosphoserine intermediate" evidence="10 11">
    <location>
        <position position="63"/>
    </location>
</feature>
<dbReference type="Gene3D" id="3.40.720.10">
    <property type="entry name" value="Alkaline Phosphatase, subunit A"/>
    <property type="match status" value="1"/>
</dbReference>
<dbReference type="PANTHER" id="PTHR31637">
    <property type="entry name" value="2,3-BISPHOSPHOGLYCERATE-INDEPENDENT PHOSPHOGLYCERATE MUTASE"/>
    <property type="match status" value="1"/>
</dbReference>
<feature type="binding site" evidence="10 13">
    <location>
        <position position="63"/>
    </location>
    <ligand>
        <name>Mn(2+)</name>
        <dbReference type="ChEBI" id="CHEBI:29035"/>
        <label>2</label>
    </ligand>
</feature>
<feature type="binding site" evidence="10 13">
    <location>
        <position position="463"/>
    </location>
    <ligand>
        <name>Mn(2+)</name>
        <dbReference type="ChEBI" id="CHEBI:29035"/>
        <label>1</label>
    </ligand>
</feature>
<dbReference type="Gene3D" id="3.40.1450.10">
    <property type="entry name" value="BPG-independent phosphoglycerate mutase, domain B"/>
    <property type="match status" value="1"/>
</dbReference>
<evidence type="ECO:0000313" key="16">
    <source>
        <dbReference type="EMBL" id="MBB3167139.1"/>
    </source>
</evidence>
<dbReference type="CDD" id="cd16010">
    <property type="entry name" value="iPGM"/>
    <property type="match status" value="1"/>
</dbReference>
<proteinExistence type="inferred from homology"/>
<feature type="binding site" evidence="10 12">
    <location>
        <position position="186"/>
    </location>
    <ligand>
        <name>substrate</name>
    </ligand>
</feature>
<evidence type="ECO:0000256" key="7">
    <source>
        <dbReference type="ARBA" id="ARBA00023211"/>
    </source>
</evidence>
<feature type="binding site" evidence="10 13">
    <location>
        <position position="445"/>
    </location>
    <ligand>
        <name>Mn(2+)</name>
        <dbReference type="ChEBI" id="CHEBI:29035"/>
        <label>2</label>
    </ligand>
</feature>
<evidence type="ECO:0000256" key="13">
    <source>
        <dbReference type="PIRSR" id="PIRSR001492-3"/>
    </source>
</evidence>
<evidence type="ECO:0000256" key="10">
    <source>
        <dbReference type="HAMAP-Rule" id="MF_01038"/>
    </source>
</evidence>
<evidence type="ECO:0000256" key="4">
    <source>
        <dbReference type="ARBA" id="ARBA00012026"/>
    </source>
</evidence>
<organism evidence="16 17">
    <name type="scientific">Simiduia aestuariiviva</name>
    <dbReference type="NCBI Taxonomy" id="1510459"/>
    <lineage>
        <taxon>Bacteria</taxon>
        <taxon>Pseudomonadati</taxon>
        <taxon>Pseudomonadota</taxon>
        <taxon>Gammaproteobacteria</taxon>
        <taxon>Cellvibrionales</taxon>
        <taxon>Cellvibrionaceae</taxon>
        <taxon>Simiduia</taxon>
    </lineage>
</organism>
<evidence type="ECO:0000256" key="9">
    <source>
        <dbReference type="ARBA" id="ARBA00071648"/>
    </source>
</evidence>
<dbReference type="EMBL" id="JACHXZ010000001">
    <property type="protein sequence ID" value="MBB3167139.1"/>
    <property type="molecule type" value="Genomic_DNA"/>
</dbReference>
<dbReference type="GO" id="GO:0030145">
    <property type="term" value="F:manganese ion binding"/>
    <property type="evidence" value="ECO:0007669"/>
    <property type="project" value="UniProtKB-UniRule"/>
</dbReference>
<feature type="domain" description="Metalloenzyme" evidence="14">
    <location>
        <begin position="5"/>
        <end position="499"/>
    </location>
</feature>
<feature type="binding site" evidence="10 12">
    <location>
        <position position="192"/>
    </location>
    <ligand>
        <name>substrate</name>
    </ligand>
</feature>
<dbReference type="InterPro" id="IPR006124">
    <property type="entry name" value="Metalloenzyme"/>
</dbReference>
<dbReference type="SUPFAM" id="SSF64158">
    <property type="entry name" value="2,3-Bisphosphoglycerate-independent phosphoglycerate mutase, substrate-binding domain"/>
    <property type="match status" value="1"/>
</dbReference>
<keyword evidence="17" id="KW-1185">Reference proteome</keyword>
<feature type="binding site" evidence="10 13">
    <location>
        <position position="13"/>
    </location>
    <ligand>
        <name>Mn(2+)</name>
        <dbReference type="ChEBI" id="CHEBI:29035"/>
        <label>2</label>
    </ligand>
</feature>
<name>A0A839UKN1_9GAMM</name>
<dbReference type="AlphaFoldDB" id="A0A839UKN1"/>
<dbReference type="GO" id="GO:0004619">
    <property type="term" value="F:phosphoglycerate mutase activity"/>
    <property type="evidence" value="ECO:0007669"/>
    <property type="project" value="UniProtKB-UniRule"/>
</dbReference>
<dbReference type="SUPFAM" id="SSF53649">
    <property type="entry name" value="Alkaline phosphatase-like"/>
    <property type="match status" value="1"/>
</dbReference>
<feature type="binding site" evidence="10 12">
    <location>
        <position position="336"/>
    </location>
    <ligand>
        <name>substrate</name>
    </ligand>
</feature>
<feature type="domain" description="BPG-independent PGAM N-terminal" evidence="15">
    <location>
        <begin position="83"/>
        <end position="299"/>
    </location>
</feature>
<comment type="function">
    <text evidence="10">Catalyzes the interconversion of 2-phosphoglycerate and 3-phosphoglycerate.</text>
</comment>
<evidence type="ECO:0000259" key="15">
    <source>
        <dbReference type="Pfam" id="PF06415"/>
    </source>
</evidence>